<dbReference type="Proteomes" id="UP001243009">
    <property type="component" value="Unassembled WGS sequence"/>
</dbReference>
<accession>A0ABT9E7Z7</accession>
<dbReference type="EMBL" id="JAUTWS010000044">
    <property type="protein sequence ID" value="MDO9712299.1"/>
    <property type="molecule type" value="Genomic_DNA"/>
</dbReference>
<comment type="caution">
    <text evidence="1">The sequence shown here is derived from an EMBL/GenBank/DDBJ whole genome shotgun (WGS) entry which is preliminary data.</text>
</comment>
<evidence type="ECO:0000313" key="1">
    <source>
        <dbReference type="EMBL" id="MDO9712299.1"/>
    </source>
</evidence>
<organism evidence="1 2">
    <name type="scientific">Paracraurococcus lichenis</name>
    <dbReference type="NCBI Taxonomy" id="3064888"/>
    <lineage>
        <taxon>Bacteria</taxon>
        <taxon>Pseudomonadati</taxon>
        <taxon>Pseudomonadota</taxon>
        <taxon>Alphaproteobacteria</taxon>
        <taxon>Acetobacterales</taxon>
        <taxon>Roseomonadaceae</taxon>
        <taxon>Paracraurococcus</taxon>
    </lineage>
</organism>
<evidence type="ECO:0000313" key="2">
    <source>
        <dbReference type="Proteomes" id="UP001243009"/>
    </source>
</evidence>
<proteinExistence type="predicted"/>
<keyword evidence="2" id="KW-1185">Reference proteome</keyword>
<gene>
    <name evidence="1" type="ORF">Q7A36_28410</name>
</gene>
<reference evidence="1 2" key="1">
    <citation type="submission" date="2023-08" db="EMBL/GenBank/DDBJ databases">
        <title>The draft genome sequence of Paracraurococcus sp. LOR1-02.</title>
        <authorList>
            <person name="Kingkaew E."/>
            <person name="Tanasupawat S."/>
        </authorList>
    </citation>
    <scope>NUCLEOTIDE SEQUENCE [LARGE SCALE GENOMIC DNA]</scope>
    <source>
        <strain evidence="1 2">LOR1-02</strain>
    </source>
</reference>
<sequence>MLQVEGVPLDQQGQPLDEGFGRLLDDSILLLLPLTLPTYSLEDQAGSETALGQLTAALPATVDKILASALISASEQGEEAVTTAAGDALSAKFEKDEWGSQA</sequence>
<dbReference type="RefSeq" id="WP_305107154.1">
    <property type="nucleotide sequence ID" value="NZ_JAUTWS010000044.1"/>
</dbReference>
<name>A0ABT9E7Z7_9PROT</name>
<protein>
    <submittedName>
        <fullName evidence="1">Uncharacterized protein</fullName>
    </submittedName>
</protein>